<dbReference type="AlphaFoldDB" id="A0AA39GC74"/>
<comment type="caution">
    <text evidence="1">The sequence shown here is derived from an EMBL/GenBank/DDBJ whole genome shotgun (WGS) entry which is preliminary data.</text>
</comment>
<dbReference type="InterPro" id="IPR027417">
    <property type="entry name" value="P-loop_NTPase"/>
</dbReference>
<dbReference type="Gene3D" id="3.40.50.300">
    <property type="entry name" value="P-loop containing nucleotide triphosphate hydrolases"/>
    <property type="match status" value="1"/>
</dbReference>
<dbReference type="SUPFAM" id="SSF52540">
    <property type="entry name" value="P-loop containing nucleoside triphosphate hydrolases"/>
    <property type="match status" value="1"/>
</dbReference>
<proteinExistence type="predicted"/>
<sequence length="257" mass="28584">MPSSLAAYKDQAFVAVLGLTGSGKILLHQPMLEGKTVHLIDTPGFDDTYVSDIDRLQELALYLTDLYKSQVNLTAIIYLQDIRVERIGGIALKNIRILESVTGLDNFGAVTIATNFWTSPPAERSDVHEAALRDDDRFFGPMLRGGARYWRLPDWNSSPGRSECLSLLEQAVLGRQPVAALQLQRELVDQGLQFGGTLAGQVVMAEVERAQAHNLEKIRDLETKLNETLAQVERRRGSWLGDVFRAFGRAVDDCIIM</sequence>
<evidence type="ECO:0008006" key="3">
    <source>
        <dbReference type="Google" id="ProtNLM"/>
    </source>
</evidence>
<evidence type="ECO:0000313" key="1">
    <source>
        <dbReference type="EMBL" id="KAK0384441.1"/>
    </source>
</evidence>
<name>A0AA39GC74_SARSR</name>
<protein>
    <recommendedName>
        <fullName evidence="3">G domain-containing protein</fullName>
    </recommendedName>
</protein>
<keyword evidence="2" id="KW-1185">Reference proteome</keyword>
<dbReference type="EMBL" id="JAPDFR010000008">
    <property type="protein sequence ID" value="KAK0384441.1"/>
    <property type="molecule type" value="Genomic_DNA"/>
</dbReference>
<dbReference type="Proteomes" id="UP001175261">
    <property type="component" value="Unassembled WGS sequence"/>
</dbReference>
<accession>A0AA39GC74</accession>
<gene>
    <name evidence="1" type="ORF">NLU13_8527</name>
</gene>
<reference evidence="1" key="1">
    <citation type="submission" date="2022-10" db="EMBL/GenBank/DDBJ databases">
        <title>Determination and structural analysis of whole genome sequence of Sarocladium strictum F4-1.</title>
        <authorList>
            <person name="Hu L."/>
            <person name="Jiang Y."/>
        </authorList>
    </citation>
    <scope>NUCLEOTIDE SEQUENCE</scope>
    <source>
        <strain evidence="1">F4-1</strain>
    </source>
</reference>
<organism evidence="1 2">
    <name type="scientific">Sarocladium strictum</name>
    <name type="common">Black bundle disease fungus</name>
    <name type="synonym">Acremonium strictum</name>
    <dbReference type="NCBI Taxonomy" id="5046"/>
    <lineage>
        <taxon>Eukaryota</taxon>
        <taxon>Fungi</taxon>
        <taxon>Dikarya</taxon>
        <taxon>Ascomycota</taxon>
        <taxon>Pezizomycotina</taxon>
        <taxon>Sordariomycetes</taxon>
        <taxon>Hypocreomycetidae</taxon>
        <taxon>Hypocreales</taxon>
        <taxon>Sarocladiaceae</taxon>
        <taxon>Sarocladium</taxon>
    </lineage>
</organism>
<evidence type="ECO:0000313" key="2">
    <source>
        <dbReference type="Proteomes" id="UP001175261"/>
    </source>
</evidence>